<dbReference type="Proteomes" id="UP000603200">
    <property type="component" value="Unassembled WGS sequence"/>
</dbReference>
<evidence type="ECO:0000256" key="1">
    <source>
        <dbReference type="SAM" id="MobiDB-lite"/>
    </source>
</evidence>
<evidence type="ECO:0000313" key="4">
    <source>
        <dbReference type="Proteomes" id="UP000603200"/>
    </source>
</evidence>
<organism evidence="3 4">
    <name type="scientific">Winogradskya humida</name>
    <dbReference type="NCBI Taxonomy" id="113566"/>
    <lineage>
        <taxon>Bacteria</taxon>
        <taxon>Bacillati</taxon>
        <taxon>Actinomycetota</taxon>
        <taxon>Actinomycetes</taxon>
        <taxon>Micromonosporales</taxon>
        <taxon>Micromonosporaceae</taxon>
        <taxon>Winogradskya</taxon>
    </lineage>
</organism>
<dbReference type="EMBL" id="BOMN01000030">
    <property type="protein sequence ID" value="GIE19478.1"/>
    <property type="molecule type" value="Genomic_DNA"/>
</dbReference>
<gene>
    <name evidence="3" type="ORF">Ahu01nite_025800</name>
</gene>
<evidence type="ECO:0008006" key="5">
    <source>
        <dbReference type="Google" id="ProtNLM"/>
    </source>
</evidence>
<evidence type="ECO:0000256" key="2">
    <source>
        <dbReference type="SAM" id="SignalP"/>
    </source>
</evidence>
<proteinExistence type="predicted"/>
<dbReference type="PROSITE" id="PS51257">
    <property type="entry name" value="PROKAR_LIPOPROTEIN"/>
    <property type="match status" value="1"/>
</dbReference>
<accession>A0ABQ3ZLU4</accession>
<feature type="chain" id="PRO_5046888940" description="Autotransporter adhesin-like protein" evidence="2">
    <location>
        <begin position="25"/>
        <end position="277"/>
    </location>
</feature>
<feature type="region of interest" description="Disordered" evidence="1">
    <location>
        <begin position="55"/>
        <end position="81"/>
    </location>
</feature>
<feature type="compositionally biased region" description="Gly residues" evidence="1">
    <location>
        <begin position="57"/>
        <end position="68"/>
    </location>
</feature>
<evidence type="ECO:0000313" key="3">
    <source>
        <dbReference type="EMBL" id="GIE19478.1"/>
    </source>
</evidence>
<comment type="caution">
    <text evidence="3">The sequence shown here is derived from an EMBL/GenBank/DDBJ whole genome shotgun (WGS) entry which is preliminary data.</text>
</comment>
<keyword evidence="4" id="KW-1185">Reference proteome</keyword>
<name>A0ABQ3ZLU4_9ACTN</name>
<keyword evidence="2" id="KW-0732">Signal</keyword>
<sequence length="277" mass="27343">MGMIVRVLRVGSVAAVLAVAGCSAVDDGGRDWNPDHQPGYVAPGREGATPVPTWPGSGSGLGLPGVGQGEPSQPDHEVRGGSGYAASPAVFQLINGSDVVRVSVGDLGGDLFSVSTPAESRVVPAVSVDGNTVVAGLRDSGVGGPAIVNVVLATDVRWQVRLSGGASDEAVDLTGGAGGDVELTAGTSRAEVFLPAASGTQSVTMSGGAGRLLVHLGGNAPVRVAARNGAADVTIDGQTRNGVPGGSVFTPAGWDTAKDRFDVDATAGVSDLSVGRS</sequence>
<protein>
    <recommendedName>
        <fullName evidence="5">Autotransporter adhesin-like protein</fullName>
    </recommendedName>
</protein>
<reference evidence="3 4" key="1">
    <citation type="submission" date="2021-01" db="EMBL/GenBank/DDBJ databases">
        <title>Whole genome shotgun sequence of Actinoplanes humidus NBRC 14915.</title>
        <authorList>
            <person name="Komaki H."/>
            <person name="Tamura T."/>
        </authorList>
    </citation>
    <scope>NUCLEOTIDE SEQUENCE [LARGE SCALE GENOMIC DNA]</scope>
    <source>
        <strain evidence="3 4">NBRC 14915</strain>
    </source>
</reference>
<feature type="signal peptide" evidence="2">
    <location>
        <begin position="1"/>
        <end position="24"/>
    </location>
</feature>